<feature type="domain" description="Myb-like" evidence="4">
    <location>
        <begin position="196"/>
        <end position="250"/>
    </location>
</feature>
<evidence type="ECO:0000313" key="7">
    <source>
        <dbReference type="Proteomes" id="UP001058974"/>
    </source>
</evidence>
<proteinExistence type="predicted"/>
<dbReference type="Gramene" id="PSAT_LOCUS23576_t1">
    <property type="protein sequence ID" value="CAL5204584.1"/>
    <property type="gene ID" value="PSAT_LOCUS23576"/>
</dbReference>
<dbReference type="SMART" id="SM00717">
    <property type="entry name" value="SANT"/>
    <property type="match status" value="1"/>
</dbReference>
<dbReference type="OrthoDB" id="608866at2759"/>
<dbReference type="PROSITE" id="PS50090">
    <property type="entry name" value="MYB_LIKE"/>
    <property type="match status" value="1"/>
</dbReference>
<feature type="region of interest" description="Disordered" evidence="3">
    <location>
        <begin position="298"/>
        <end position="354"/>
    </location>
</feature>
<dbReference type="PANTHER" id="PTHR47206">
    <property type="entry name" value="HOMEODOMAIN-LIKE SUPERFAMILY PROTEIN"/>
    <property type="match status" value="1"/>
</dbReference>
<dbReference type="Pfam" id="PF00249">
    <property type="entry name" value="Myb_DNA-binding"/>
    <property type="match status" value="1"/>
</dbReference>
<gene>
    <name evidence="6" type="ORF">KIW84_051599</name>
</gene>
<feature type="region of interest" description="Disordered" evidence="3">
    <location>
        <begin position="184"/>
        <end position="209"/>
    </location>
</feature>
<sequence length="797" mass="85200">MPEKKSKQLTFSQIDAVTVSQRYDPTTVFTVLQELSHYPAWKKFDWDELVKKTSSGISNAREYQMLWRHLAYRYSLHDDFEADDPMDDDSDLDYELEPLPSISAESTPECSACVKVMMASRTLSESTPSSSTIEAPLTVNFPVCHSFRTSREISDPSNLMEQTSITFPVTVQRQTLPTVSSSDALETKGTVGGSMASKRKRKAWSEEEDNQLRAAVQKWGEGNWANMAKGDNFPIKRSATQLSQRWTTLRKKDGSGTSGTVNSGATVTTTNTQYTAEQLATRHSLNLALDMPFKKLTAPGMTDPGRTSMSINNQVQSRNTTQVSTVRSSVPLQRPSQQACGSPVKPTATSDNPVSRCIASSAREIKPANIHSGAQTVSRSNAVPNAASSAREIKPANIHSGAQTVLRSNAVPNAVIVARELKPAIIHSGAQTVSRSNAVPNAAISARELKPAITHSGAQTVSRSNGIPNAAISAREIRPANIHSGAQTVSRSNAVPNAAISARESKPAIVHSGAQTVSRSNAVPNAAISARELKPAIVHSGAQTVSRSNAVPNAAISARELKPAIIHSGAQTVSRSNAVPNVSPQFKVSQTKNVAHLVPAGSSMAKTSISAGLHSNQKVHSNVTSVKEQEKRVSDSGSTPKEKVTEKNVVHAVPAGSSLTKTSISAGLPSDQKDKHVTSMKDHEKIVSDPGSTPKEKVKEAGASALITQSQIDNKQNKVGLDLDKAKSTPSMKVLEHKAVPQNPGRCEEQGSVKNSIFIPKPTGNGNSNLNEESQVQNQDKKASSVNGSSNQPSKQE</sequence>
<feature type="region of interest" description="Disordered" evidence="3">
    <location>
        <begin position="660"/>
        <end position="696"/>
    </location>
</feature>
<evidence type="ECO:0000256" key="3">
    <source>
        <dbReference type="SAM" id="MobiDB-lite"/>
    </source>
</evidence>
<dbReference type="Gramene" id="Psat05G0159900-T1">
    <property type="protein sequence ID" value="KAI5404498.1"/>
    <property type="gene ID" value="KIW84_051599"/>
</dbReference>
<dbReference type="Proteomes" id="UP001058974">
    <property type="component" value="Chromosome 5"/>
</dbReference>
<dbReference type="CDD" id="cd11660">
    <property type="entry name" value="SANT_TRF"/>
    <property type="match status" value="1"/>
</dbReference>
<feature type="compositionally biased region" description="Polar residues" evidence="3">
    <location>
        <begin position="764"/>
        <end position="797"/>
    </location>
</feature>
<feature type="compositionally biased region" description="Basic and acidic residues" evidence="3">
    <location>
        <begin position="627"/>
        <end position="644"/>
    </location>
</feature>
<dbReference type="PANTHER" id="PTHR47206:SF1">
    <property type="entry name" value="HOMEODOMAIN-LIKE SUPERFAMILY PROTEIN"/>
    <property type="match status" value="1"/>
</dbReference>
<comment type="caution">
    <text evidence="6">The sequence shown here is derived from an EMBL/GenBank/DDBJ whole genome shotgun (WGS) entry which is preliminary data.</text>
</comment>
<dbReference type="SUPFAM" id="SSF46689">
    <property type="entry name" value="Homeodomain-like"/>
    <property type="match status" value="1"/>
</dbReference>
<feature type="compositionally biased region" description="Basic and acidic residues" evidence="3">
    <location>
        <begin position="671"/>
        <end position="687"/>
    </location>
</feature>
<reference evidence="6 7" key="1">
    <citation type="journal article" date="2022" name="Nat. Genet.">
        <title>Improved pea reference genome and pan-genome highlight genomic features and evolutionary characteristics.</title>
        <authorList>
            <person name="Yang T."/>
            <person name="Liu R."/>
            <person name="Luo Y."/>
            <person name="Hu S."/>
            <person name="Wang D."/>
            <person name="Wang C."/>
            <person name="Pandey M.K."/>
            <person name="Ge S."/>
            <person name="Xu Q."/>
            <person name="Li N."/>
            <person name="Li G."/>
            <person name="Huang Y."/>
            <person name="Saxena R.K."/>
            <person name="Ji Y."/>
            <person name="Li M."/>
            <person name="Yan X."/>
            <person name="He Y."/>
            <person name="Liu Y."/>
            <person name="Wang X."/>
            <person name="Xiang C."/>
            <person name="Varshney R.K."/>
            <person name="Ding H."/>
            <person name="Gao S."/>
            <person name="Zong X."/>
        </authorList>
    </citation>
    <scope>NUCLEOTIDE SEQUENCE [LARGE SCALE GENOMIC DNA]</scope>
    <source>
        <strain evidence="6 7">cv. Zhongwan 6</strain>
    </source>
</reference>
<evidence type="ECO:0000256" key="2">
    <source>
        <dbReference type="ARBA" id="ARBA00023242"/>
    </source>
</evidence>
<evidence type="ECO:0000259" key="4">
    <source>
        <dbReference type="PROSITE" id="PS50090"/>
    </source>
</evidence>
<keyword evidence="7" id="KW-1185">Reference proteome</keyword>
<feature type="region of interest" description="Disordered" evidence="3">
    <location>
        <begin position="620"/>
        <end position="644"/>
    </location>
</feature>
<dbReference type="InterPro" id="IPR009057">
    <property type="entry name" value="Homeodomain-like_sf"/>
</dbReference>
<evidence type="ECO:0000313" key="6">
    <source>
        <dbReference type="EMBL" id="KAI5404498.1"/>
    </source>
</evidence>
<dbReference type="PROSITE" id="PS51294">
    <property type="entry name" value="HTH_MYB"/>
    <property type="match status" value="1"/>
</dbReference>
<protein>
    <submittedName>
        <fullName evidence="6">Uncharacterized protein</fullName>
    </submittedName>
</protein>
<dbReference type="InterPro" id="IPR017930">
    <property type="entry name" value="Myb_dom"/>
</dbReference>
<keyword evidence="2" id="KW-0539">Nucleus</keyword>
<feature type="region of interest" description="Disordered" evidence="3">
    <location>
        <begin position="728"/>
        <end position="797"/>
    </location>
</feature>
<comment type="subcellular location">
    <subcellularLocation>
        <location evidence="1">Nucleus</location>
    </subcellularLocation>
</comment>
<dbReference type="Gramene" id="Psat5g049040.1">
    <property type="protein sequence ID" value="Psat5g049040.1.cds"/>
    <property type="gene ID" value="Psat5g049040"/>
</dbReference>
<dbReference type="Gene3D" id="1.10.10.60">
    <property type="entry name" value="Homeodomain-like"/>
    <property type="match status" value="1"/>
</dbReference>
<dbReference type="InterPro" id="IPR001005">
    <property type="entry name" value="SANT/Myb"/>
</dbReference>
<accession>A0A9D5ADV2</accession>
<evidence type="ECO:0000256" key="1">
    <source>
        <dbReference type="ARBA" id="ARBA00004123"/>
    </source>
</evidence>
<dbReference type="EMBL" id="JAMSHJ010000005">
    <property type="protein sequence ID" value="KAI5404498.1"/>
    <property type="molecule type" value="Genomic_DNA"/>
</dbReference>
<dbReference type="GO" id="GO:0005634">
    <property type="term" value="C:nucleus"/>
    <property type="evidence" value="ECO:0007669"/>
    <property type="project" value="UniProtKB-SubCell"/>
</dbReference>
<name>A0A9D5ADV2_PEA</name>
<dbReference type="AlphaFoldDB" id="A0A9D5ADV2"/>
<feature type="compositionally biased region" description="Polar residues" evidence="3">
    <location>
        <begin position="305"/>
        <end position="340"/>
    </location>
</feature>
<evidence type="ECO:0000259" key="5">
    <source>
        <dbReference type="PROSITE" id="PS51294"/>
    </source>
</evidence>
<organism evidence="6 7">
    <name type="scientific">Pisum sativum</name>
    <name type="common">Garden pea</name>
    <name type="synonym">Lathyrus oleraceus</name>
    <dbReference type="NCBI Taxonomy" id="3888"/>
    <lineage>
        <taxon>Eukaryota</taxon>
        <taxon>Viridiplantae</taxon>
        <taxon>Streptophyta</taxon>
        <taxon>Embryophyta</taxon>
        <taxon>Tracheophyta</taxon>
        <taxon>Spermatophyta</taxon>
        <taxon>Magnoliopsida</taxon>
        <taxon>eudicotyledons</taxon>
        <taxon>Gunneridae</taxon>
        <taxon>Pentapetalae</taxon>
        <taxon>rosids</taxon>
        <taxon>fabids</taxon>
        <taxon>Fabales</taxon>
        <taxon>Fabaceae</taxon>
        <taxon>Papilionoideae</taxon>
        <taxon>50 kb inversion clade</taxon>
        <taxon>NPAAA clade</taxon>
        <taxon>Hologalegina</taxon>
        <taxon>IRL clade</taxon>
        <taxon>Fabeae</taxon>
        <taxon>Lathyrus</taxon>
    </lineage>
</organism>
<feature type="domain" description="HTH myb-type" evidence="5">
    <location>
        <begin position="196"/>
        <end position="254"/>
    </location>
</feature>